<evidence type="ECO:0000259" key="1">
    <source>
        <dbReference type="Pfam" id="PF01408"/>
    </source>
</evidence>
<comment type="caution">
    <text evidence="3">The sequence shown here is derived from an EMBL/GenBank/DDBJ whole genome shotgun (WGS) entry which is preliminary data.</text>
</comment>
<dbReference type="PANTHER" id="PTHR43377:SF1">
    <property type="entry name" value="BILIVERDIN REDUCTASE A"/>
    <property type="match status" value="1"/>
</dbReference>
<protein>
    <submittedName>
        <fullName evidence="3">Putative dehydrogenase</fullName>
    </submittedName>
</protein>
<accession>A0A3D9IFS8</accession>
<evidence type="ECO:0000313" key="4">
    <source>
        <dbReference type="Proteomes" id="UP000256977"/>
    </source>
</evidence>
<reference evidence="3 4" key="1">
    <citation type="submission" date="2018-07" db="EMBL/GenBank/DDBJ databases">
        <title>Genomic Encyclopedia of Type Strains, Phase III (KMG-III): the genomes of soil and plant-associated and newly described type strains.</title>
        <authorList>
            <person name="Whitman W."/>
        </authorList>
    </citation>
    <scope>NUCLEOTIDE SEQUENCE [LARGE SCALE GENOMIC DNA]</scope>
    <source>
        <strain evidence="3 4">CECT 7287</strain>
    </source>
</reference>
<dbReference type="Pfam" id="PF22725">
    <property type="entry name" value="GFO_IDH_MocA_C3"/>
    <property type="match status" value="1"/>
</dbReference>
<dbReference type="InterPro" id="IPR055170">
    <property type="entry name" value="GFO_IDH_MocA-like_dom"/>
</dbReference>
<dbReference type="Pfam" id="PF01408">
    <property type="entry name" value="GFO_IDH_MocA"/>
    <property type="match status" value="1"/>
</dbReference>
<dbReference type="AlphaFoldDB" id="A0A3D9IFS8"/>
<sequence>MTVMSSFKVGIIGCGALGRTHAECIKELEHMETVAYCDVHRPSAQKLLEQFGGKLATTDVEDLLGDTEIEVIYVTTQHDTHADLCIRALQAGKHVLVEKPMAMTVEDCVRIGETVKATGRKLFTAYKMRYYNMLWKAKELIPQPIMVVMQMMDSRWGEGIWPNDPVKGGGNVLSQGCHSTDVLRFVAGSNPKEVYAAGGNYYQQSGVIDNLTAVFRFNNGAAGTLIQGDCSCPPVTSKFFMQLFAEHKSITISDRLTKLTYAEDGKETVVYEGSESGFLEENRAFEKCLVDDTPPPIDHVDGLYSTLMVLQAIESLKSGKPEKIEEIVEQYV</sequence>
<dbReference type="GO" id="GO:0000166">
    <property type="term" value="F:nucleotide binding"/>
    <property type="evidence" value="ECO:0007669"/>
    <property type="project" value="InterPro"/>
</dbReference>
<evidence type="ECO:0000313" key="3">
    <source>
        <dbReference type="EMBL" id="RED60570.1"/>
    </source>
</evidence>
<dbReference type="EMBL" id="QRDZ01000030">
    <property type="protein sequence ID" value="RED60570.1"/>
    <property type="molecule type" value="Genomic_DNA"/>
</dbReference>
<organism evidence="3 4">
    <name type="scientific">Cohnella phaseoli</name>
    <dbReference type="NCBI Taxonomy" id="456490"/>
    <lineage>
        <taxon>Bacteria</taxon>
        <taxon>Bacillati</taxon>
        <taxon>Bacillota</taxon>
        <taxon>Bacilli</taxon>
        <taxon>Bacillales</taxon>
        <taxon>Paenibacillaceae</taxon>
        <taxon>Cohnella</taxon>
    </lineage>
</organism>
<dbReference type="Gene3D" id="3.30.360.10">
    <property type="entry name" value="Dihydrodipicolinate Reductase, domain 2"/>
    <property type="match status" value="1"/>
</dbReference>
<gene>
    <name evidence="3" type="ORF">DFP98_13092</name>
</gene>
<feature type="domain" description="Gfo/Idh/MocA-like oxidoreductase N-terminal" evidence="1">
    <location>
        <begin position="7"/>
        <end position="125"/>
    </location>
</feature>
<dbReference type="PANTHER" id="PTHR43377">
    <property type="entry name" value="BILIVERDIN REDUCTASE A"/>
    <property type="match status" value="1"/>
</dbReference>
<dbReference type="InterPro" id="IPR036291">
    <property type="entry name" value="NAD(P)-bd_dom_sf"/>
</dbReference>
<proteinExistence type="predicted"/>
<dbReference type="Gene3D" id="3.40.50.720">
    <property type="entry name" value="NAD(P)-binding Rossmann-like Domain"/>
    <property type="match status" value="1"/>
</dbReference>
<keyword evidence="4" id="KW-1185">Reference proteome</keyword>
<dbReference type="InterPro" id="IPR051450">
    <property type="entry name" value="Gfo/Idh/MocA_Oxidoreductases"/>
</dbReference>
<dbReference type="InterPro" id="IPR000683">
    <property type="entry name" value="Gfo/Idh/MocA-like_OxRdtase_N"/>
</dbReference>
<dbReference type="SUPFAM" id="SSF55347">
    <property type="entry name" value="Glyceraldehyde-3-phosphate dehydrogenase-like, C-terminal domain"/>
    <property type="match status" value="1"/>
</dbReference>
<dbReference type="Proteomes" id="UP000256977">
    <property type="component" value="Unassembled WGS sequence"/>
</dbReference>
<feature type="domain" description="GFO/IDH/MocA-like oxidoreductase" evidence="2">
    <location>
        <begin position="145"/>
        <end position="225"/>
    </location>
</feature>
<name>A0A3D9IFS8_9BACL</name>
<evidence type="ECO:0000259" key="2">
    <source>
        <dbReference type="Pfam" id="PF22725"/>
    </source>
</evidence>
<dbReference type="SUPFAM" id="SSF51735">
    <property type="entry name" value="NAD(P)-binding Rossmann-fold domains"/>
    <property type="match status" value="1"/>
</dbReference>